<dbReference type="InterPro" id="IPR008571">
    <property type="entry name" value="HerA-like"/>
</dbReference>
<dbReference type="CDD" id="cd01127">
    <property type="entry name" value="TrwB_TraG_TraD_VirD4"/>
    <property type="match status" value="1"/>
</dbReference>
<gene>
    <name evidence="2" type="ORF">BW425_15735</name>
</gene>
<evidence type="ECO:0000313" key="3">
    <source>
        <dbReference type="Proteomes" id="UP000195321"/>
    </source>
</evidence>
<dbReference type="EMBL" id="MWPX01000017">
    <property type="protein sequence ID" value="OUM47948.1"/>
    <property type="molecule type" value="Genomic_DNA"/>
</dbReference>
<evidence type="ECO:0000313" key="2">
    <source>
        <dbReference type="EMBL" id="OUM47948.1"/>
    </source>
</evidence>
<dbReference type="RefSeq" id="WP_088094199.1">
    <property type="nucleotide sequence ID" value="NZ_JBEUTC010000266.1"/>
</dbReference>
<dbReference type="Pfam" id="PF01935">
    <property type="entry name" value="DUF87"/>
    <property type="match status" value="1"/>
</dbReference>
<proteinExistence type="predicted"/>
<dbReference type="Gene3D" id="3.40.50.300">
    <property type="entry name" value="P-loop containing nucleotide triphosphate hydrolases"/>
    <property type="match status" value="2"/>
</dbReference>
<organism evidence="2 3">
    <name type="scientific">Bacillus pseudomycoides</name>
    <dbReference type="NCBI Taxonomy" id="64104"/>
    <lineage>
        <taxon>Bacteria</taxon>
        <taxon>Bacillati</taxon>
        <taxon>Bacillota</taxon>
        <taxon>Bacilli</taxon>
        <taxon>Bacillales</taxon>
        <taxon>Bacillaceae</taxon>
        <taxon>Bacillus</taxon>
        <taxon>Bacillus cereus group</taxon>
    </lineage>
</organism>
<dbReference type="SUPFAM" id="SSF52540">
    <property type="entry name" value="P-loop containing nucleoside triphosphate hydrolases"/>
    <property type="match status" value="1"/>
</dbReference>
<dbReference type="InterPro" id="IPR002789">
    <property type="entry name" value="HerA_central"/>
</dbReference>
<sequence>MAYERLFNIEEEESIGSVNKVDSYSVTVSVVDEGNLQRINVNGFVIIHTSNANVRLIGRIDRVLSSEANFEPLDDDEDEYVVFHDNVVHINALGTLKGPGGGRERATFSRAVETLPEIGAKCFLLIGERLSAFTGLIADETTSVENPLTLGTYTMAQDANAILDGDAFFQRHAMIVGSTGSGKSWTTAQIIEQVAMLNSSNMVVFDLHGEYSPLSGHPNIKFLKIVGPGDLQSSDENLLYLPYWLLGYEDMLALILDRSDENAPNQSMAFSNTVIEAKKQVLQEEGMEEELATFTIDSPVAYRINDVISKLKELNTQKVTGANNREVNGPFHGKFNRFIPRLESKISDRRYGFLFNLRDNQLSSNYLDQLVDKLMKPTGQGNEGVKIIDFSEVPSDILPIVISLVARLIFQIQQWSIYEERHPIALVCDEAHLYIPSRNLADAAGIRALAHFERIAKEGRKYGLSLIIVSQRPSELNTTIMSQCSNVIALRLANQADKNAVCNLLPENLGGIQDILPTLGIGEGLVVGDACLLPSRIKIREPHLKPNSESVRFWRTWNESVVTQNLNNALNNFRRQTISSRVNV</sequence>
<dbReference type="PANTHER" id="PTHR42957">
    <property type="entry name" value="HELICASE MJ1565-RELATED"/>
    <property type="match status" value="1"/>
</dbReference>
<dbReference type="Proteomes" id="UP000195321">
    <property type="component" value="Unassembled WGS sequence"/>
</dbReference>
<feature type="domain" description="Helicase HerA central" evidence="1">
    <location>
        <begin position="149"/>
        <end position="409"/>
    </location>
</feature>
<evidence type="ECO:0000259" key="1">
    <source>
        <dbReference type="Pfam" id="PF01935"/>
    </source>
</evidence>
<reference evidence="2 3" key="1">
    <citation type="submission" date="2017-02" db="EMBL/GenBank/DDBJ databases">
        <title>Bacillus pseudomycoides isolate FSL K6-0042.</title>
        <authorList>
            <person name="Kovac J."/>
        </authorList>
    </citation>
    <scope>NUCLEOTIDE SEQUENCE [LARGE SCALE GENOMIC DNA]</scope>
    <source>
        <strain evidence="2 3">FSL K6-0042</strain>
    </source>
</reference>
<comment type="caution">
    <text evidence="2">The sequence shown here is derived from an EMBL/GenBank/DDBJ whole genome shotgun (WGS) entry which is preliminary data.</text>
</comment>
<accession>A0A1Y3MBW6</accession>
<name>A0A1Y3MBW6_9BACI</name>
<dbReference type="AlphaFoldDB" id="A0A1Y3MBW6"/>
<dbReference type="InterPro" id="IPR027417">
    <property type="entry name" value="P-loop_NTPase"/>
</dbReference>
<dbReference type="PANTHER" id="PTHR42957:SF1">
    <property type="entry name" value="HELICASE MJ1565-RELATED"/>
    <property type="match status" value="1"/>
</dbReference>
<protein>
    <submittedName>
        <fullName evidence="2">ATPase</fullName>
    </submittedName>
</protein>